<dbReference type="Pfam" id="PF13663">
    <property type="entry name" value="DUF4148"/>
    <property type="match status" value="1"/>
</dbReference>
<sequence length="96" mass="10042">MKKLIPAVLVATLLAAPVVSFAQSSQSNQPLTRAQVRAELVALENAGYDPLSDRQEYPRNIQAAEARLQAQQAQNAAHGDTSGYGAQAGGTSQAGH</sequence>
<dbReference type="InterPro" id="IPR025421">
    <property type="entry name" value="DUF4148"/>
</dbReference>
<feature type="region of interest" description="Disordered" evidence="1">
    <location>
        <begin position="68"/>
        <end position="96"/>
    </location>
</feature>
<evidence type="ECO:0000313" key="3">
    <source>
        <dbReference type="EMBL" id="QYD72262.1"/>
    </source>
</evidence>
<feature type="chain" id="PRO_5046798804" evidence="2">
    <location>
        <begin position="23"/>
        <end position="96"/>
    </location>
</feature>
<gene>
    <name evidence="3" type="ORF">KZJ38_35585</name>
</gene>
<evidence type="ECO:0000313" key="4">
    <source>
        <dbReference type="Proteomes" id="UP000826462"/>
    </source>
</evidence>
<evidence type="ECO:0000256" key="1">
    <source>
        <dbReference type="SAM" id="MobiDB-lite"/>
    </source>
</evidence>
<dbReference type="EMBL" id="CP080096">
    <property type="protein sequence ID" value="QYD72262.1"/>
    <property type="molecule type" value="Genomic_DNA"/>
</dbReference>
<feature type="compositionally biased region" description="Low complexity" evidence="1">
    <location>
        <begin position="68"/>
        <end position="77"/>
    </location>
</feature>
<feature type="signal peptide" evidence="2">
    <location>
        <begin position="1"/>
        <end position="22"/>
    </location>
</feature>
<keyword evidence="2" id="KW-0732">Signal</keyword>
<dbReference type="Proteomes" id="UP000826462">
    <property type="component" value="Chromosome 2"/>
</dbReference>
<protein>
    <submittedName>
        <fullName evidence="3">DUF4148 domain-containing protein</fullName>
    </submittedName>
</protein>
<name>A0ABX8UVC2_9BURK</name>
<proteinExistence type="predicted"/>
<organism evidence="3 4">
    <name type="scientific">Paraburkholderia edwinii</name>
    <dbReference type="NCBI Taxonomy" id="2861782"/>
    <lineage>
        <taxon>Bacteria</taxon>
        <taxon>Pseudomonadati</taxon>
        <taxon>Pseudomonadota</taxon>
        <taxon>Betaproteobacteria</taxon>
        <taxon>Burkholderiales</taxon>
        <taxon>Burkholderiaceae</taxon>
        <taxon>Paraburkholderia</taxon>
    </lineage>
</organism>
<keyword evidence="4" id="KW-1185">Reference proteome</keyword>
<reference evidence="3 4" key="1">
    <citation type="submission" date="2021-07" db="EMBL/GenBank/DDBJ databases">
        <title>Paraburkholderia edwinii protects Aspergillus sp. from phenazines by acting as a toxin sponge.</title>
        <authorList>
            <person name="Dahlstrom K.M."/>
            <person name="Newman D.K."/>
        </authorList>
    </citation>
    <scope>NUCLEOTIDE SEQUENCE [LARGE SCALE GENOMIC DNA]</scope>
    <source>
        <strain evidence="3 4">Pe01</strain>
    </source>
</reference>
<evidence type="ECO:0000256" key="2">
    <source>
        <dbReference type="SAM" id="SignalP"/>
    </source>
</evidence>
<accession>A0ABX8UVC2</accession>
<dbReference type="RefSeq" id="WP_219801690.1">
    <property type="nucleotide sequence ID" value="NZ_CP080096.1"/>
</dbReference>